<feature type="compositionally biased region" description="Basic and acidic residues" evidence="1">
    <location>
        <begin position="65"/>
        <end position="83"/>
    </location>
</feature>
<accession>A0ABD1YR32</accession>
<gene>
    <name evidence="2" type="ORF">R1flu_004612</name>
</gene>
<dbReference type="EMBL" id="JBHFFA010000003">
    <property type="protein sequence ID" value="KAL2633133.1"/>
    <property type="molecule type" value="Genomic_DNA"/>
</dbReference>
<comment type="caution">
    <text evidence="2">The sequence shown here is derived from an EMBL/GenBank/DDBJ whole genome shotgun (WGS) entry which is preliminary data.</text>
</comment>
<proteinExistence type="predicted"/>
<keyword evidence="3" id="KW-1185">Reference proteome</keyword>
<evidence type="ECO:0000313" key="3">
    <source>
        <dbReference type="Proteomes" id="UP001605036"/>
    </source>
</evidence>
<organism evidence="2 3">
    <name type="scientific">Riccia fluitans</name>
    <dbReference type="NCBI Taxonomy" id="41844"/>
    <lineage>
        <taxon>Eukaryota</taxon>
        <taxon>Viridiplantae</taxon>
        <taxon>Streptophyta</taxon>
        <taxon>Embryophyta</taxon>
        <taxon>Marchantiophyta</taxon>
        <taxon>Marchantiopsida</taxon>
        <taxon>Marchantiidae</taxon>
        <taxon>Marchantiales</taxon>
        <taxon>Ricciaceae</taxon>
        <taxon>Riccia</taxon>
    </lineage>
</organism>
<protein>
    <submittedName>
        <fullName evidence="2">Uncharacterized protein</fullName>
    </submittedName>
</protein>
<evidence type="ECO:0000256" key="1">
    <source>
        <dbReference type="SAM" id="MobiDB-lite"/>
    </source>
</evidence>
<evidence type="ECO:0000313" key="2">
    <source>
        <dbReference type="EMBL" id="KAL2633133.1"/>
    </source>
</evidence>
<feature type="region of interest" description="Disordered" evidence="1">
    <location>
        <begin position="42"/>
        <end position="91"/>
    </location>
</feature>
<name>A0ABD1YR32_9MARC</name>
<feature type="compositionally biased region" description="Polar residues" evidence="1">
    <location>
        <begin position="53"/>
        <end position="64"/>
    </location>
</feature>
<sequence length="91" mass="10310">MEASELMMGMTVDTQALTSKQWSKIRTHEQIQNVGAYVGRWGMHGRPLRPPTKAQTAKQSQSRASRSDKGENDELPIRGKEQNRNTIENDN</sequence>
<dbReference type="Proteomes" id="UP001605036">
    <property type="component" value="Unassembled WGS sequence"/>
</dbReference>
<reference evidence="2 3" key="1">
    <citation type="submission" date="2024-09" db="EMBL/GenBank/DDBJ databases">
        <title>Chromosome-scale assembly of Riccia fluitans.</title>
        <authorList>
            <person name="Paukszto L."/>
            <person name="Sawicki J."/>
            <person name="Karawczyk K."/>
            <person name="Piernik-Szablinska J."/>
            <person name="Szczecinska M."/>
            <person name="Mazdziarz M."/>
        </authorList>
    </citation>
    <scope>NUCLEOTIDE SEQUENCE [LARGE SCALE GENOMIC DNA]</scope>
    <source>
        <strain evidence="2">Rf_01</strain>
        <tissue evidence="2">Aerial parts of the thallus</tissue>
    </source>
</reference>
<dbReference type="AlphaFoldDB" id="A0ABD1YR32"/>